<proteinExistence type="predicted"/>
<dbReference type="EMBL" id="SHKW01000001">
    <property type="protein sequence ID" value="RZU40119.1"/>
    <property type="molecule type" value="Genomic_DNA"/>
</dbReference>
<dbReference type="CDD" id="cd00383">
    <property type="entry name" value="trans_reg_C"/>
    <property type="match status" value="1"/>
</dbReference>
<protein>
    <submittedName>
        <fullName evidence="10">Two-component system response regulator PhoP</fullName>
    </submittedName>
</protein>
<evidence type="ECO:0000256" key="5">
    <source>
        <dbReference type="ARBA" id="ARBA00023163"/>
    </source>
</evidence>
<evidence type="ECO:0000256" key="7">
    <source>
        <dbReference type="PROSITE-ProRule" id="PRU01091"/>
    </source>
</evidence>
<dbReference type="Proteomes" id="UP000292958">
    <property type="component" value="Unassembled WGS sequence"/>
</dbReference>
<dbReference type="Gene3D" id="3.40.50.2300">
    <property type="match status" value="1"/>
</dbReference>
<keyword evidence="2" id="KW-0902">Two-component regulatory system</keyword>
<feature type="domain" description="Response regulatory" evidence="8">
    <location>
        <begin position="2"/>
        <end position="116"/>
    </location>
</feature>
<dbReference type="PANTHER" id="PTHR48111:SF1">
    <property type="entry name" value="TWO-COMPONENT RESPONSE REGULATOR ORR33"/>
    <property type="match status" value="1"/>
</dbReference>
<dbReference type="AlphaFoldDB" id="A0A4Q7YT66"/>
<sequence>MRLLLIEDELRLAENIIIALRDSGFAVDHAADGDEGLSYAKQGLFDTIILDLMLPGRDGQSVLRILRQNNIHTPVLILTAVEGKQTLVQLLNTGADDYLAKPFDLGELIARVKALIRRSKGASAPLLKFLDIQIDTVHQTVSRGGMLIDLSPTEYRVIEYLGYRPMAIVSKRELLEHLYDYDWEHHSNVIEAHLSNLRRKLGHTETSPVIETIRHRGYRVRKDPG</sequence>
<evidence type="ECO:0000313" key="10">
    <source>
        <dbReference type="EMBL" id="RZU40119.1"/>
    </source>
</evidence>
<dbReference type="OrthoDB" id="152576at2"/>
<evidence type="ECO:0000259" key="8">
    <source>
        <dbReference type="PROSITE" id="PS50110"/>
    </source>
</evidence>
<keyword evidence="4 7" id="KW-0238">DNA-binding</keyword>
<keyword evidence="11" id="KW-1185">Reference proteome</keyword>
<keyword evidence="5" id="KW-0804">Transcription</keyword>
<dbReference type="InterPro" id="IPR036388">
    <property type="entry name" value="WH-like_DNA-bd_sf"/>
</dbReference>
<keyword evidence="3" id="KW-0805">Transcription regulation</keyword>
<evidence type="ECO:0000256" key="1">
    <source>
        <dbReference type="ARBA" id="ARBA00022553"/>
    </source>
</evidence>
<evidence type="ECO:0000256" key="6">
    <source>
        <dbReference type="PROSITE-ProRule" id="PRU00169"/>
    </source>
</evidence>
<dbReference type="PROSITE" id="PS51755">
    <property type="entry name" value="OMPR_PHOB"/>
    <property type="match status" value="1"/>
</dbReference>
<keyword evidence="1 6" id="KW-0597">Phosphoprotein</keyword>
<feature type="modified residue" description="4-aspartylphosphate" evidence="6">
    <location>
        <position position="51"/>
    </location>
</feature>
<dbReference type="PANTHER" id="PTHR48111">
    <property type="entry name" value="REGULATOR OF RPOS"/>
    <property type="match status" value="1"/>
</dbReference>
<feature type="domain" description="OmpR/PhoB-type" evidence="9">
    <location>
        <begin position="124"/>
        <end position="222"/>
    </location>
</feature>
<dbReference type="RefSeq" id="WP_130418229.1">
    <property type="nucleotide sequence ID" value="NZ_SHKW01000001.1"/>
</dbReference>
<name>A0A4Q7YT66_9BACT</name>
<dbReference type="Gene3D" id="1.10.10.10">
    <property type="entry name" value="Winged helix-like DNA-binding domain superfamily/Winged helix DNA-binding domain"/>
    <property type="match status" value="1"/>
</dbReference>
<evidence type="ECO:0000313" key="11">
    <source>
        <dbReference type="Proteomes" id="UP000292958"/>
    </source>
</evidence>
<dbReference type="SMART" id="SM00448">
    <property type="entry name" value="REC"/>
    <property type="match status" value="1"/>
</dbReference>
<dbReference type="Pfam" id="PF00072">
    <property type="entry name" value="Response_reg"/>
    <property type="match status" value="1"/>
</dbReference>
<comment type="caution">
    <text evidence="10">The sequence shown here is derived from an EMBL/GenBank/DDBJ whole genome shotgun (WGS) entry which is preliminary data.</text>
</comment>
<dbReference type="Pfam" id="PF00486">
    <property type="entry name" value="Trans_reg_C"/>
    <property type="match status" value="1"/>
</dbReference>
<dbReference type="PROSITE" id="PS50110">
    <property type="entry name" value="RESPONSE_REGULATORY"/>
    <property type="match status" value="1"/>
</dbReference>
<dbReference type="SMART" id="SM00862">
    <property type="entry name" value="Trans_reg_C"/>
    <property type="match status" value="1"/>
</dbReference>
<gene>
    <name evidence="10" type="ORF">BDD14_1545</name>
</gene>
<evidence type="ECO:0000256" key="2">
    <source>
        <dbReference type="ARBA" id="ARBA00023012"/>
    </source>
</evidence>
<dbReference type="InterPro" id="IPR001867">
    <property type="entry name" value="OmpR/PhoB-type_DNA-bd"/>
</dbReference>
<dbReference type="GO" id="GO:0032993">
    <property type="term" value="C:protein-DNA complex"/>
    <property type="evidence" value="ECO:0007669"/>
    <property type="project" value="TreeGrafter"/>
</dbReference>
<evidence type="ECO:0000256" key="3">
    <source>
        <dbReference type="ARBA" id="ARBA00023015"/>
    </source>
</evidence>
<dbReference type="GO" id="GO:0000156">
    <property type="term" value="F:phosphorelay response regulator activity"/>
    <property type="evidence" value="ECO:0007669"/>
    <property type="project" value="TreeGrafter"/>
</dbReference>
<evidence type="ECO:0000256" key="4">
    <source>
        <dbReference type="ARBA" id="ARBA00023125"/>
    </source>
</evidence>
<feature type="DNA-binding region" description="OmpR/PhoB-type" evidence="7">
    <location>
        <begin position="124"/>
        <end position="222"/>
    </location>
</feature>
<dbReference type="InterPro" id="IPR001789">
    <property type="entry name" value="Sig_transdc_resp-reg_receiver"/>
</dbReference>
<dbReference type="GO" id="GO:0006355">
    <property type="term" value="P:regulation of DNA-templated transcription"/>
    <property type="evidence" value="ECO:0007669"/>
    <property type="project" value="InterPro"/>
</dbReference>
<dbReference type="GO" id="GO:0000976">
    <property type="term" value="F:transcription cis-regulatory region binding"/>
    <property type="evidence" value="ECO:0007669"/>
    <property type="project" value="TreeGrafter"/>
</dbReference>
<dbReference type="SUPFAM" id="SSF52172">
    <property type="entry name" value="CheY-like"/>
    <property type="match status" value="1"/>
</dbReference>
<organism evidence="10 11">
    <name type="scientific">Edaphobacter modestus</name>
    <dbReference type="NCBI Taxonomy" id="388466"/>
    <lineage>
        <taxon>Bacteria</taxon>
        <taxon>Pseudomonadati</taxon>
        <taxon>Acidobacteriota</taxon>
        <taxon>Terriglobia</taxon>
        <taxon>Terriglobales</taxon>
        <taxon>Acidobacteriaceae</taxon>
        <taxon>Edaphobacter</taxon>
    </lineage>
</organism>
<dbReference type="Gene3D" id="6.10.250.690">
    <property type="match status" value="1"/>
</dbReference>
<dbReference type="GO" id="GO:0005829">
    <property type="term" value="C:cytosol"/>
    <property type="evidence" value="ECO:0007669"/>
    <property type="project" value="TreeGrafter"/>
</dbReference>
<dbReference type="InterPro" id="IPR011006">
    <property type="entry name" value="CheY-like_superfamily"/>
</dbReference>
<dbReference type="FunFam" id="3.40.50.2300:FF:000002">
    <property type="entry name" value="DNA-binding response regulator PhoP"/>
    <property type="match status" value="1"/>
</dbReference>
<dbReference type="InterPro" id="IPR039420">
    <property type="entry name" value="WalR-like"/>
</dbReference>
<reference evidence="10 11" key="1">
    <citation type="submission" date="2019-02" db="EMBL/GenBank/DDBJ databases">
        <title>Genomic Encyclopedia of Archaeal and Bacterial Type Strains, Phase II (KMG-II): from individual species to whole genera.</title>
        <authorList>
            <person name="Goeker M."/>
        </authorList>
    </citation>
    <scope>NUCLEOTIDE SEQUENCE [LARGE SCALE GENOMIC DNA]</scope>
    <source>
        <strain evidence="10 11">DSM 18101</strain>
    </source>
</reference>
<evidence type="ECO:0000259" key="9">
    <source>
        <dbReference type="PROSITE" id="PS51755"/>
    </source>
</evidence>
<accession>A0A4Q7YT66</accession>